<dbReference type="Pfam" id="PF07729">
    <property type="entry name" value="FCD"/>
    <property type="match status" value="1"/>
</dbReference>
<evidence type="ECO:0000256" key="2">
    <source>
        <dbReference type="ARBA" id="ARBA00023125"/>
    </source>
</evidence>
<dbReference type="PANTHER" id="PTHR43537">
    <property type="entry name" value="TRANSCRIPTIONAL REGULATOR, GNTR FAMILY"/>
    <property type="match status" value="1"/>
</dbReference>
<dbReference type="GO" id="GO:0003700">
    <property type="term" value="F:DNA-binding transcription factor activity"/>
    <property type="evidence" value="ECO:0007669"/>
    <property type="project" value="InterPro"/>
</dbReference>
<dbReference type="Gene3D" id="1.10.10.10">
    <property type="entry name" value="Winged helix-like DNA-binding domain superfamily/Winged helix DNA-binding domain"/>
    <property type="match status" value="1"/>
</dbReference>
<keyword evidence="3" id="KW-0804">Transcription</keyword>
<feature type="domain" description="HTH gntR-type" evidence="4">
    <location>
        <begin position="20"/>
        <end position="87"/>
    </location>
</feature>
<accession>A0A251YEZ6</accession>
<name>A0A251YEZ6_9MICO</name>
<dbReference type="SUPFAM" id="SSF48008">
    <property type="entry name" value="GntR ligand-binding domain-like"/>
    <property type="match status" value="1"/>
</dbReference>
<evidence type="ECO:0000256" key="1">
    <source>
        <dbReference type="ARBA" id="ARBA00023015"/>
    </source>
</evidence>
<dbReference type="SUPFAM" id="SSF46785">
    <property type="entry name" value="Winged helix' DNA-binding domain"/>
    <property type="match status" value="1"/>
</dbReference>
<evidence type="ECO:0000256" key="3">
    <source>
        <dbReference type="ARBA" id="ARBA00023163"/>
    </source>
</evidence>
<dbReference type="Proteomes" id="UP000195011">
    <property type="component" value="Unassembled WGS sequence"/>
</dbReference>
<evidence type="ECO:0000313" key="6">
    <source>
        <dbReference type="Proteomes" id="UP000195011"/>
    </source>
</evidence>
<dbReference type="InterPro" id="IPR036390">
    <property type="entry name" value="WH_DNA-bd_sf"/>
</dbReference>
<evidence type="ECO:0000259" key="4">
    <source>
        <dbReference type="PROSITE" id="PS50949"/>
    </source>
</evidence>
<dbReference type="InterPro" id="IPR036388">
    <property type="entry name" value="WH-like_DNA-bd_sf"/>
</dbReference>
<proteinExistence type="predicted"/>
<dbReference type="Gene3D" id="1.20.120.530">
    <property type="entry name" value="GntR ligand-binding domain-like"/>
    <property type="match status" value="1"/>
</dbReference>
<comment type="caution">
    <text evidence="5">The sequence shown here is derived from an EMBL/GenBank/DDBJ whole genome shotgun (WGS) entry which is preliminary data.</text>
</comment>
<dbReference type="InterPro" id="IPR011711">
    <property type="entry name" value="GntR_C"/>
</dbReference>
<dbReference type="PANTHER" id="PTHR43537:SF24">
    <property type="entry name" value="GLUCONATE OPERON TRANSCRIPTIONAL REPRESSOR"/>
    <property type="match status" value="1"/>
</dbReference>
<dbReference type="Pfam" id="PF00392">
    <property type="entry name" value="GntR"/>
    <property type="match status" value="1"/>
</dbReference>
<dbReference type="SMART" id="SM00895">
    <property type="entry name" value="FCD"/>
    <property type="match status" value="1"/>
</dbReference>
<dbReference type="InterPro" id="IPR000524">
    <property type="entry name" value="Tscrpt_reg_HTH_GntR"/>
</dbReference>
<protein>
    <submittedName>
        <fullName evidence="5">HTH-type transcriptional repressor CsiR</fullName>
    </submittedName>
</protein>
<evidence type="ECO:0000313" key="5">
    <source>
        <dbReference type="EMBL" id="OUE22824.1"/>
    </source>
</evidence>
<keyword evidence="2" id="KW-0238">DNA-binding</keyword>
<organism evidence="5 6">
    <name type="scientific">Clavibacter michiganensis</name>
    <dbReference type="NCBI Taxonomy" id="28447"/>
    <lineage>
        <taxon>Bacteria</taxon>
        <taxon>Bacillati</taxon>
        <taxon>Actinomycetota</taxon>
        <taxon>Actinomycetes</taxon>
        <taxon>Micrococcales</taxon>
        <taxon>Microbacteriaceae</taxon>
        <taxon>Clavibacter</taxon>
    </lineage>
</organism>
<dbReference type="InterPro" id="IPR008920">
    <property type="entry name" value="TF_FadR/GntR_C"/>
</dbReference>
<dbReference type="EMBL" id="MDJY01000042">
    <property type="protein sequence ID" value="OUE22824.1"/>
    <property type="molecule type" value="Genomic_DNA"/>
</dbReference>
<dbReference type="SMART" id="SM00345">
    <property type="entry name" value="HTH_GNTR"/>
    <property type="match status" value="1"/>
</dbReference>
<gene>
    <name evidence="5" type="primary">csiR</name>
    <name evidence="5" type="ORF">BFL36_09130</name>
</gene>
<sequence length="238" mass="25970">MTADPIIERMPAPEPVPSRVGAAERVRVLLEEEILGGVLAPGSRVKADEIARRTGTSHIPVREALRALEADGWVVHRAHEGMSVRPRVLSELVDLFEARALVEPQAVELAAQRRTADDLRELARVLRLQERTADPADLARLNHDFHVAVARASQNSTLAAVVESMSKRVRFHYLPTASARRPDSLADHRELVALLERREGARAADLVRRHIDATRVDACAALEALTRAEADAAAAAAG</sequence>
<keyword evidence="1" id="KW-0805">Transcription regulation</keyword>
<reference evidence="5 6" key="1">
    <citation type="submission" date="2016-08" db="EMBL/GenBank/DDBJ databases">
        <title>Genome sequence of Clavibacter michiganensis spp strain CFBP8017.</title>
        <authorList>
            <person name="Thapa S.P."/>
            <person name="Coaker G."/>
            <person name="Jacques M.-A."/>
        </authorList>
    </citation>
    <scope>NUCLEOTIDE SEQUENCE [LARGE SCALE GENOMIC DNA]</scope>
    <source>
        <strain evidence="5">CFBP8017</strain>
    </source>
</reference>
<dbReference type="AlphaFoldDB" id="A0A251YEZ6"/>
<dbReference type="PROSITE" id="PS50949">
    <property type="entry name" value="HTH_GNTR"/>
    <property type="match status" value="1"/>
</dbReference>
<dbReference type="GO" id="GO:0003677">
    <property type="term" value="F:DNA binding"/>
    <property type="evidence" value="ECO:0007669"/>
    <property type="project" value="UniProtKB-KW"/>
</dbReference>